<evidence type="ECO:0000256" key="7">
    <source>
        <dbReference type="ARBA" id="ARBA00039272"/>
    </source>
</evidence>
<keyword evidence="2" id="KW-0963">Cytoplasm</keyword>
<keyword evidence="9" id="KW-1185">Reference proteome</keyword>
<comment type="subcellular location">
    <subcellularLocation>
        <location evidence="1">Cytoplasm</location>
        <location evidence="1">Cytoskeleton</location>
        <location evidence="1">Cilium basal body</location>
    </subcellularLocation>
</comment>
<protein>
    <recommendedName>
        <fullName evidence="7">B9 domain-containing protein 2</fullName>
    </recommendedName>
</protein>
<dbReference type="GO" id="GO:0060271">
    <property type="term" value="P:cilium assembly"/>
    <property type="evidence" value="ECO:0007669"/>
    <property type="project" value="TreeGrafter"/>
</dbReference>
<name>A0AA35RDT8_GEOBA</name>
<dbReference type="AlphaFoldDB" id="A0AA35RDT8"/>
<dbReference type="Proteomes" id="UP001174909">
    <property type="component" value="Unassembled WGS sequence"/>
</dbReference>
<evidence type="ECO:0000256" key="5">
    <source>
        <dbReference type="ARBA" id="ARBA00023273"/>
    </source>
</evidence>
<evidence type="ECO:0000313" key="9">
    <source>
        <dbReference type="Proteomes" id="UP001174909"/>
    </source>
</evidence>
<evidence type="ECO:0000256" key="1">
    <source>
        <dbReference type="ARBA" id="ARBA00004120"/>
    </source>
</evidence>
<dbReference type="EMBL" id="CASHTH010000927">
    <property type="protein sequence ID" value="CAI8009142.1"/>
    <property type="molecule type" value="Genomic_DNA"/>
</dbReference>
<dbReference type="InterPro" id="IPR010796">
    <property type="entry name" value="C2_B9-type_dom"/>
</dbReference>
<proteinExistence type="inferred from homology"/>
<dbReference type="PANTHER" id="PTHR12968">
    <property type="entry name" value="B9 DOMAIN-CONTAINING"/>
    <property type="match status" value="1"/>
</dbReference>
<dbReference type="PANTHER" id="PTHR12968:SF2">
    <property type="entry name" value="B9 DOMAIN-CONTAINING PROTEIN 2"/>
    <property type="match status" value="1"/>
</dbReference>
<dbReference type="GO" id="GO:0036038">
    <property type="term" value="C:MKS complex"/>
    <property type="evidence" value="ECO:0007669"/>
    <property type="project" value="TreeGrafter"/>
</dbReference>
<comment type="caution">
    <text evidence="8">The sequence shown here is derived from an EMBL/GenBank/DDBJ whole genome shotgun (WGS) entry which is preliminary data.</text>
</comment>
<keyword evidence="5" id="KW-0966">Cell projection</keyword>
<accession>A0AA35RDT8</accession>
<evidence type="ECO:0000256" key="4">
    <source>
        <dbReference type="ARBA" id="ARBA00023212"/>
    </source>
</evidence>
<comment type="similarity">
    <text evidence="6">Belongs to the B9D family.</text>
</comment>
<evidence type="ECO:0000313" key="8">
    <source>
        <dbReference type="EMBL" id="CAI8009142.1"/>
    </source>
</evidence>
<reference evidence="8" key="1">
    <citation type="submission" date="2023-03" db="EMBL/GenBank/DDBJ databases">
        <authorList>
            <person name="Steffen K."/>
            <person name="Cardenas P."/>
        </authorList>
    </citation>
    <scope>NUCLEOTIDE SEQUENCE</scope>
</reference>
<evidence type="ECO:0000256" key="6">
    <source>
        <dbReference type="ARBA" id="ARBA00038411"/>
    </source>
</evidence>
<keyword evidence="4" id="KW-0206">Cytoskeleton</keyword>
<dbReference type="PROSITE" id="PS51381">
    <property type="entry name" value="C2_B9"/>
    <property type="match status" value="1"/>
</dbReference>
<dbReference type="Pfam" id="PF07162">
    <property type="entry name" value="B9-C2"/>
    <property type="match status" value="1"/>
</dbReference>
<sequence length="176" mass="19776">MAEVHVIGELVGASEFPSGDLFCKWSASHGSGWRLLEGAREGQTQTDHPQDGSFSKWSHPIDLHFGTKGLQGWPKLSFQVFHEDFFGRHELYGYGFVTVPTTPGIHDVSCVTWRPVGSHRQQFSSFFLGGSPELTSDSLIHSCHDRQHLRTQAMGRVHLRLMIILRHLSHFGVEVS</sequence>
<organism evidence="8 9">
    <name type="scientific">Geodia barretti</name>
    <name type="common">Barrett's horny sponge</name>
    <dbReference type="NCBI Taxonomy" id="519541"/>
    <lineage>
        <taxon>Eukaryota</taxon>
        <taxon>Metazoa</taxon>
        <taxon>Porifera</taxon>
        <taxon>Demospongiae</taxon>
        <taxon>Heteroscleromorpha</taxon>
        <taxon>Tetractinellida</taxon>
        <taxon>Astrophorina</taxon>
        <taxon>Geodiidae</taxon>
        <taxon>Geodia</taxon>
    </lineage>
</organism>
<keyword evidence="3" id="KW-0970">Cilium biogenesis/degradation</keyword>
<evidence type="ECO:0000256" key="3">
    <source>
        <dbReference type="ARBA" id="ARBA00022794"/>
    </source>
</evidence>
<gene>
    <name evidence="8" type="ORF">GBAR_LOCUS6191</name>
</gene>
<evidence type="ECO:0000256" key="2">
    <source>
        <dbReference type="ARBA" id="ARBA00022490"/>
    </source>
</evidence>